<protein>
    <submittedName>
        <fullName evidence="1">Uncharacterized protein</fullName>
    </submittedName>
</protein>
<proteinExistence type="predicted"/>
<dbReference type="Proteomes" id="UP000055048">
    <property type="component" value="Unassembled WGS sequence"/>
</dbReference>
<organism evidence="1 2">
    <name type="scientific">Trichinella murrelli</name>
    <dbReference type="NCBI Taxonomy" id="144512"/>
    <lineage>
        <taxon>Eukaryota</taxon>
        <taxon>Metazoa</taxon>
        <taxon>Ecdysozoa</taxon>
        <taxon>Nematoda</taxon>
        <taxon>Enoplea</taxon>
        <taxon>Dorylaimia</taxon>
        <taxon>Trichinellida</taxon>
        <taxon>Trichinellidae</taxon>
        <taxon>Trichinella</taxon>
    </lineage>
</organism>
<reference evidence="1 2" key="1">
    <citation type="submission" date="2015-01" db="EMBL/GenBank/DDBJ databases">
        <title>Evolution of Trichinella species and genotypes.</title>
        <authorList>
            <person name="Korhonen P.K."/>
            <person name="Edoardo P."/>
            <person name="Giuseppe L.R."/>
            <person name="Gasser R.B."/>
        </authorList>
    </citation>
    <scope>NUCLEOTIDE SEQUENCE [LARGE SCALE GENOMIC DNA]</scope>
    <source>
        <strain evidence="1">ISS417</strain>
    </source>
</reference>
<comment type="caution">
    <text evidence="1">The sequence shown here is derived from an EMBL/GenBank/DDBJ whole genome shotgun (WGS) entry which is preliminary data.</text>
</comment>
<accession>A0A0V0TDF8</accession>
<gene>
    <name evidence="1" type="ORF">T05_8563</name>
</gene>
<keyword evidence="2" id="KW-1185">Reference proteome</keyword>
<evidence type="ECO:0000313" key="2">
    <source>
        <dbReference type="Proteomes" id="UP000055048"/>
    </source>
</evidence>
<sequence length="117" mass="13721">MDMEFGKIDQHLLLAGWSMLDREVKGSDELAEFQRHFNALLADQDRIALYRAHDCVNMHSPIYNLEIQANQLKQRRFTSFCLLFFAMADVSASKPFQFPTETSEIKLNCKQWEQFDV</sequence>
<dbReference type="EMBL" id="JYDJ01000334">
    <property type="protein sequence ID" value="KRX36966.1"/>
    <property type="molecule type" value="Genomic_DNA"/>
</dbReference>
<name>A0A0V0TDF8_9BILA</name>
<evidence type="ECO:0000313" key="1">
    <source>
        <dbReference type="EMBL" id="KRX36966.1"/>
    </source>
</evidence>
<dbReference type="AlphaFoldDB" id="A0A0V0TDF8"/>